<protein>
    <recommendedName>
        <fullName evidence="8">Ferredoxin</fullName>
    </recommendedName>
</protein>
<dbReference type="PROSITE" id="PS51379">
    <property type="entry name" value="4FE4S_FER_2"/>
    <property type="match status" value="1"/>
</dbReference>
<evidence type="ECO:0000259" key="9">
    <source>
        <dbReference type="PROSITE" id="PS51379"/>
    </source>
</evidence>
<accession>A0A543CXP4</accession>
<comment type="cofactor">
    <cofactor evidence="1">
        <name>[3Fe-4S] cluster</name>
        <dbReference type="ChEBI" id="CHEBI:21137"/>
    </cofactor>
</comment>
<organism evidence="10 11">
    <name type="scientific">Pseudonocardia kunmingensis</name>
    <dbReference type="NCBI Taxonomy" id="630975"/>
    <lineage>
        <taxon>Bacteria</taxon>
        <taxon>Bacillati</taxon>
        <taxon>Actinomycetota</taxon>
        <taxon>Actinomycetes</taxon>
        <taxon>Pseudonocardiales</taxon>
        <taxon>Pseudonocardiaceae</taxon>
        <taxon>Pseudonocardia</taxon>
    </lineage>
</organism>
<dbReference type="Pfam" id="PF13459">
    <property type="entry name" value="Fer4_15"/>
    <property type="match status" value="1"/>
</dbReference>
<dbReference type="Proteomes" id="UP000315677">
    <property type="component" value="Unassembled WGS sequence"/>
</dbReference>
<dbReference type="GO" id="GO:0009055">
    <property type="term" value="F:electron transfer activity"/>
    <property type="evidence" value="ECO:0007669"/>
    <property type="project" value="UniProtKB-UniRule"/>
</dbReference>
<feature type="domain" description="4Fe-4S ferredoxin-type" evidence="9">
    <location>
        <begin position="4"/>
        <end position="32"/>
    </location>
</feature>
<comment type="function">
    <text evidence="8">Ferredoxins are iron-sulfur proteins that transfer electrons in a wide variety of metabolic reactions.</text>
</comment>
<comment type="caution">
    <text evidence="10">The sequence shown here is derived from an EMBL/GenBank/DDBJ whole genome shotgun (WGS) entry which is preliminary data.</text>
</comment>
<dbReference type="InterPro" id="IPR051269">
    <property type="entry name" value="Fe-S_cluster_ET"/>
</dbReference>
<dbReference type="InterPro" id="IPR001080">
    <property type="entry name" value="3Fe4S_ferredoxin"/>
</dbReference>
<dbReference type="OrthoDB" id="14703at2"/>
<name>A0A543CXP4_9PSEU</name>
<sequence length="67" mass="7093">MSRLQLMVDQDKCCGFGNCVLVAPGLFDLDDDRHLAYALEPEIGPGARGAVDRAMDGCPTDAISLAP</sequence>
<keyword evidence="3 8" id="KW-0479">Metal-binding</keyword>
<dbReference type="GO" id="GO:0005506">
    <property type="term" value="F:iron ion binding"/>
    <property type="evidence" value="ECO:0007669"/>
    <property type="project" value="UniProtKB-UniRule"/>
</dbReference>
<evidence type="ECO:0000313" key="10">
    <source>
        <dbReference type="EMBL" id="TQM01638.1"/>
    </source>
</evidence>
<evidence type="ECO:0000256" key="8">
    <source>
        <dbReference type="RuleBase" id="RU368020"/>
    </source>
</evidence>
<keyword evidence="7" id="KW-0003">3Fe-4S</keyword>
<evidence type="ECO:0000313" key="11">
    <source>
        <dbReference type="Proteomes" id="UP000315677"/>
    </source>
</evidence>
<dbReference type="InterPro" id="IPR017896">
    <property type="entry name" value="4Fe4S_Fe-S-bd"/>
</dbReference>
<evidence type="ECO:0000256" key="5">
    <source>
        <dbReference type="ARBA" id="ARBA00023004"/>
    </source>
</evidence>
<evidence type="ECO:0000256" key="2">
    <source>
        <dbReference type="ARBA" id="ARBA00022448"/>
    </source>
</evidence>
<dbReference type="Gene3D" id="3.30.70.20">
    <property type="match status" value="1"/>
</dbReference>
<reference evidence="10 11" key="1">
    <citation type="submission" date="2019-06" db="EMBL/GenBank/DDBJ databases">
        <title>Sequencing the genomes of 1000 actinobacteria strains.</title>
        <authorList>
            <person name="Klenk H.-P."/>
        </authorList>
    </citation>
    <scope>NUCLEOTIDE SEQUENCE [LARGE SCALE GENOMIC DNA]</scope>
    <source>
        <strain evidence="10 11">DSM 45301</strain>
    </source>
</reference>
<dbReference type="AlphaFoldDB" id="A0A543CXP4"/>
<dbReference type="EMBL" id="VFPA01000009">
    <property type="protein sequence ID" value="TQM01638.1"/>
    <property type="molecule type" value="Genomic_DNA"/>
</dbReference>
<keyword evidence="2 8" id="KW-0813">Transport</keyword>
<keyword evidence="11" id="KW-1185">Reference proteome</keyword>
<dbReference type="RefSeq" id="WP_142065251.1">
    <property type="nucleotide sequence ID" value="NZ_VFPA01000009.1"/>
</dbReference>
<dbReference type="SUPFAM" id="SSF54862">
    <property type="entry name" value="4Fe-4S ferredoxins"/>
    <property type="match status" value="1"/>
</dbReference>
<keyword evidence="4 8" id="KW-0249">Electron transport</keyword>
<gene>
    <name evidence="10" type="ORF">FB558_8532</name>
</gene>
<dbReference type="GO" id="GO:0051538">
    <property type="term" value="F:3 iron, 4 sulfur cluster binding"/>
    <property type="evidence" value="ECO:0007669"/>
    <property type="project" value="UniProtKB-KW"/>
</dbReference>
<evidence type="ECO:0000256" key="1">
    <source>
        <dbReference type="ARBA" id="ARBA00001927"/>
    </source>
</evidence>
<evidence type="ECO:0000256" key="6">
    <source>
        <dbReference type="ARBA" id="ARBA00023014"/>
    </source>
</evidence>
<dbReference type="PRINTS" id="PR00352">
    <property type="entry name" value="3FE4SFRDOXIN"/>
</dbReference>
<proteinExistence type="predicted"/>
<dbReference type="PANTHER" id="PTHR36923">
    <property type="entry name" value="FERREDOXIN"/>
    <property type="match status" value="1"/>
</dbReference>
<evidence type="ECO:0000256" key="7">
    <source>
        <dbReference type="ARBA" id="ARBA00023291"/>
    </source>
</evidence>
<keyword evidence="5 8" id="KW-0408">Iron</keyword>
<evidence type="ECO:0000256" key="3">
    <source>
        <dbReference type="ARBA" id="ARBA00022723"/>
    </source>
</evidence>
<evidence type="ECO:0000256" key="4">
    <source>
        <dbReference type="ARBA" id="ARBA00022982"/>
    </source>
</evidence>
<dbReference type="PANTHER" id="PTHR36923:SF3">
    <property type="entry name" value="FERREDOXIN"/>
    <property type="match status" value="1"/>
</dbReference>
<keyword evidence="6 8" id="KW-0411">Iron-sulfur</keyword>